<sequence>MTDSLLSTTRRHLFVVAASLAVAFSAHGGERKLVLTGASTVAPLAAEIGKRFEKLNPGVQVDVQTGGSARGVNDARVGLSDIGMVSRDLKPDEEQQLKSFTIAYDGVCMIVHKSNPVSTLTKEQVVGIYTGRITNWKELGGLDRKITVVNKAEGRSTLELFLHHFGLVNSQIKAHVVVGDNEQDIKTVVGNPGAVAYVSIGTGEFDVEQGMPLKLLPMEGIAATSENVKNRSFPLMRVLNLVTKGQPTGLSKQFIDYARTESVHDLVKDQYFVPLASAR</sequence>
<dbReference type="PANTHER" id="PTHR30570">
    <property type="entry name" value="PERIPLASMIC PHOSPHATE BINDING COMPONENT OF PHOSPHATE ABC TRANSPORTER"/>
    <property type="match status" value="1"/>
</dbReference>
<dbReference type="InterPro" id="IPR024370">
    <property type="entry name" value="PBP_domain"/>
</dbReference>
<dbReference type="PANTHER" id="PTHR30570:SF1">
    <property type="entry name" value="PHOSPHATE-BINDING PROTEIN PSTS"/>
    <property type="match status" value="1"/>
</dbReference>
<comment type="caution">
    <text evidence="3">The sequence shown here is derived from an EMBL/GenBank/DDBJ whole genome shotgun (WGS) entry which is preliminary data.</text>
</comment>
<keyword evidence="1" id="KW-0732">Signal</keyword>
<evidence type="ECO:0000313" key="3">
    <source>
        <dbReference type="EMBL" id="MEK8032496.1"/>
    </source>
</evidence>
<dbReference type="Proteomes" id="UP001371218">
    <property type="component" value="Unassembled WGS sequence"/>
</dbReference>
<evidence type="ECO:0000256" key="1">
    <source>
        <dbReference type="ARBA" id="ARBA00022729"/>
    </source>
</evidence>
<reference evidence="3 4" key="1">
    <citation type="submission" date="2024-04" db="EMBL/GenBank/DDBJ databases">
        <title>Novel species of the genus Ideonella isolated from streams.</title>
        <authorList>
            <person name="Lu H."/>
        </authorList>
    </citation>
    <scope>NUCLEOTIDE SEQUENCE [LARGE SCALE GENOMIC DNA]</scope>
    <source>
        <strain evidence="3 4">DXS29W</strain>
    </source>
</reference>
<proteinExistence type="predicted"/>
<organism evidence="3 4">
    <name type="scientific">Ideonella lacteola</name>
    <dbReference type="NCBI Taxonomy" id="2984193"/>
    <lineage>
        <taxon>Bacteria</taxon>
        <taxon>Pseudomonadati</taxon>
        <taxon>Pseudomonadota</taxon>
        <taxon>Betaproteobacteria</taxon>
        <taxon>Burkholderiales</taxon>
        <taxon>Sphaerotilaceae</taxon>
        <taxon>Ideonella</taxon>
    </lineage>
</organism>
<dbReference type="Gene3D" id="3.40.190.10">
    <property type="entry name" value="Periplasmic binding protein-like II"/>
    <property type="match status" value="2"/>
</dbReference>
<dbReference type="CDD" id="cd13653">
    <property type="entry name" value="PBP2_phosphate_like_1"/>
    <property type="match status" value="1"/>
</dbReference>
<dbReference type="InterPro" id="IPR050811">
    <property type="entry name" value="Phosphate_ABC_transporter"/>
</dbReference>
<accession>A0ABU9BRM3</accession>
<evidence type="ECO:0000313" key="4">
    <source>
        <dbReference type="Proteomes" id="UP001371218"/>
    </source>
</evidence>
<dbReference type="SUPFAM" id="SSF53850">
    <property type="entry name" value="Periplasmic binding protein-like II"/>
    <property type="match status" value="1"/>
</dbReference>
<protein>
    <submittedName>
        <fullName evidence="3">Phosphate ABC transporter substrate-binding protein</fullName>
    </submittedName>
</protein>
<evidence type="ECO:0000259" key="2">
    <source>
        <dbReference type="Pfam" id="PF12849"/>
    </source>
</evidence>
<dbReference type="EMBL" id="JBBUTG010000010">
    <property type="protein sequence ID" value="MEK8032496.1"/>
    <property type="molecule type" value="Genomic_DNA"/>
</dbReference>
<keyword evidence="4" id="KW-1185">Reference proteome</keyword>
<gene>
    <name evidence="3" type="ORF">AACH06_16855</name>
</gene>
<feature type="domain" description="PBP" evidence="2">
    <location>
        <begin position="29"/>
        <end position="258"/>
    </location>
</feature>
<name>A0ABU9BRM3_9BURK</name>
<dbReference type="RefSeq" id="WP_341426907.1">
    <property type="nucleotide sequence ID" value="NZ_JBBUTG010000010.1"/>
</dbReference>
<dbReference type="Pfam" id="PF12849">
    <property type="entry name" value="PBP_like_2"/>
    <property type="match status" value="1"/>
</dbReference>